<reference evidence="2" key="1">
    <citation type="submission" date="2020-05" db="EMBL/GenBank/DDBJ databases">
        <authorList>
            <person name="Chiriac C."/>
            <person name="Salcher M."/>
            <person name="Ghai R."/>
            <person name="Kavagutti S V."/>
        </authorList>
    </citation>
    <scope>NUCLEOTIDE SEQUENCE</scope>
</reference>
<name>A0A6J5RIQ6_9CAUD</name>
<dbReference type="EMBL" id="LR797198">
    <property type="protein sequence ID" value="CAB4193578.1"/>
    <property type="molecule type" value="Genomic_DNA"/>
</dbReference>
<organism evidence="2">
    <name type="scientific">uncultured Caudovirales phage</name>
    <dbReference type="NCBI Taxonomy" id="2100421"/>
    <lineage>
        <taxon>Viruses</taxon>
        <taxon>Duplodnaviria</taxon>
        <taxon>Heunggongvirae</taxon>
        <taxon>Uroviricota</taxon>
        <taxon>Caudoviricetes</taxon>
        <taxon>Peduoviridae</taxon>
        <taxon>Maltschvirus</taxon>
        <taxon>Maltschvirus maltsch</taxon>
    </lineage>
</organism>
<evidence type="ECO:0000313" key="2">
    <source>
        <dbReference type="EMBL" id="CAB4193578.1"/>
    </source>
</evidence>
<dbReference type="EMBL" id="LR797076">
    <property type="protein sequence ID" value="CAB4185807.1"/>
    <property type="molecule type" value="Genomic_DNA"/>
</dbReference>
<proteinExistence type="predicted"/>
<sequence length="226" mass="25139">MGIVRGLTALTEQMDQKSSFSGDSQKGRWLQLKDGQSVKIRFMQEIDPDSKSYNEKAGLAFIAVEHTNPKDYKRKALCTIDDQGRCYGCEMHRRDMKAGWKGRSRFYANVLVDDGSEEPYVAIFSQGAGPKSATPEIIQYAGETGSISNLTWKLKRTGTATDTNYSIIPLPTADAGKIDLDKYELFDLEKTAVRDVQYDEQENFYLGITSDSSAPTESAASSAVEW</sequence>
<protein>
    <submittedName>
        <fullName evidence="2">Uncharacterized protein</fullName>
    </submittedName>
</protein>
<evidence type="ECO:0000313" key="1">
    <source>
        <dbReference type="EMBL" id="CAB4185807.1"/>
    </source>
</evidence>
<accession>A0A6J5RIQ6</accession>
<gene>
    <name evidence="1" type="ORF">UFOVP1119_128</name>
    <name evidence="2" type="ORF">UFOVP1238_102</name>
</gene>